<gene>
    <name evidence="4" type="ordered locus">Curi_c19510</name>
</gene>
<evidence type="ECO:0000313" key="4">
    <source>
        <dbReference type="EMBL" id="AFS78955.1"/>
    </source>
</evidence>
<keyword evidence="2 3" id="KW-0175">Coiled coil</keyword>
<feature type="coiled-coil region" evidence="3">
    <location>
        <begin position="129"/>
        <end position="226"/>
    </location>
</feature>
<organism evidence="4 5">
    <name type="scientific">Gottschalkia acidurici (strain ATCC 7906 / DSM 604 / BCRC 14475 / CIP 104303 / KCTC 5404 / NCIMB 10678 / 9a)</name>
    <name type="common">Clostridium acidurici</name>
    <dbReference type="NCBI Taxonomy" id="1128398"/>
    <lineage>
        <taxon>Bacteria</taxon>
        <taxon>Bacillati</taxon>
        <taxon>Bacillota</taxon>
        <taxon>Tissierellia</taxon>
        <taxon>Tissierellales</taxon>
        <taxon>Gottschalkiaceae</taxon>
        <taxon>Gottschalkia</taxon>
    </lineage>
</organism>
<proteinExistence type="predicted"/>
<evidence type="ECO:0000256" key="3">
    <source>
        <dbReference type="SAM" id="Coils"/>
    </source>
</evidence>
<dbReference type="Gene3D" id="2.40.50.100">
    <property type="match status" value="1"/>
</dbReference>
<dbReference type="Proteomes" id="UP000006094">
    <property type="component" value="Chromosome"/>
</dbReference>
<dbReference type="KEGG" id="cad:Curi_c19510"/>
<dbReference type="HOGENOM" id="CLU_049417_0_0_9"/>
<protein>
    <submittedName>
        <fullName evidence="4">RND family efflux transporter MFP subunit</fullName>
    </submittedName>
</protein>
<accession>K0B208</accession>
<dbReference type="AlphaFoldDB" id="K0B208"/>
<dbReference type="OrthoDB" id="1993375at2"/>
<evidence type="ECO:0000256" key="2">
    <source>
        <dbReference type="ARBA" id="ARBA00023054"/>
    </source>
</evidence>
<keyword evidence="5" id="KW-1185">Reference proteome</keyword>
<evidence type="ECO:0000256" key="1">
    <source>
        <dbReference type="ARBA" id="ARBA00004196"/>
    </source>
</evidence>
<sequence length="419" mass="48234">MADIREDTDRVFIKKAIKGFIITMIFLTFFSKTIYNFMIPTVSVTNPTSGELEIAISGEGKIEAKETYEFYMDKSLKVTDVNVKVGDLVNSGQVLMNVDTRELQRNLEDELITFEKKKVSIEKLSSNIDEKYNIDLRSLEDKIRQAEDELRINKELYKIGGESEANIKKSEINLNNIKREYQKVLLDKEREIEERKLNTKELELELKLQENKINSLKDDIENLGKMMAKMDGRIEEINFLEGTFTDSSKPLYKISDISKGYQVRIPLDIKKASYLNKEDVVEVVIRSIGENIEGKITDIIDNSNTQEEKRDEKEIIISLNSEKLVGGEIAEVNIKKKSLNYDLLVPNEAIREDYKGRFVLIVKTTEGPFGKEYYTQEIRLNIEDSDNSNTAVVGIIDIEDEIIVNSDRPISEKERIKVE</sequence>
<name>K0B208_GOTA9</name>
<dbReference type="EMBL" id="CP003326">
    <property type="protein sequence ID" value="AFS78955.1"/>
    <property type="molecule type" value="Genomic_DNA"/>
</dbReference>
<dbReference type="PANTHER" id="PTHR32347">
    <property type="entry name" value="EFFLUX SYSTEM COMPONENT YKNX-RELATED"/>
    <property type="match status" value="1"/>
</dbReference>
<dbReference type="PANTHER" id="PTHR32347:SF14">
    <property type="entry name" value="EFFLUX SYSTEM COMPONENT YKNX-RELATED"/>
    <property type="match status" value="1"/>
</dbReference>
<dbReference type="RefSeq" id="WP_014968091.1">
    <property type="nucleotide sequence ID" value="NC_018664.1"/>
</dbReference>
<evidence type="ECO:0000313" key="5">
    <source>
        <dbReference type="Proteomes" id="UP000006094"/>
    </source>
</evidence>
<dbReference type="GO" id="GO:0030313">
    <property type="term" value="C:cell envelope"/>
    <property type="evidence" value="ECO:0007669"/>
    <property type="project" value="UniProtKB-SubCell"/>
</dbReference>
<comment type="subcellular location">
    <subcellularLocation>
        <location evidence="1">Cell envelope</location>
    </subcellularLocation>
</comment>
<dbReference type="Gene3D" id="2.40.30.170">
    <property type="match status" value="1"/>
</dbReference>
<dbReference type="InterPro" id="IPR050465">
    <property type="entry name" value="UPF0194_transport"/>
</dbReference>
<reference evidence="4 5" key="1">
    <citation type="journal article" date="2012" name="PLoS ONE">
        <title>The purine-utilizing bacterium Clostridium acidurici 9a: a genome-guided metabolic reconsideration.</title>
        <authorList>
            <person name="Hartwich K."/>
            <person name="Poehlein A."/>
            <person name="Daniel R."/>
        </authorList>
    </citation>
    <scope>NUCLEOTIDE SEQUENCE [LARGE SCALE GENOMIC DNA]</scope>
    <source>
        <strain evidence="5">ATCC 7906 / DSM 604 / BCRC 14475 / CIP 104303 / KCTC 5404 / NCIMB 10678 / 9a</strain>
    </source>
</reference>
<dbReference type="eggNOG" id="COG0845">
    <property type="taxonomic scope" value="Bacteria"/>
</dbReference>
<dbReference type="Gene3D" id="1.10.287.470">
    <property type="entry name" value="Helix hairpin bin"/>
    <property type="match status" value="1"/>
</dbReference>
<dbReference type="STRING" id="1128398.Curi_c19510"/>